<feature type="transmembrane region" description="Helical" evidence="9">
    <location>
        <begin position="35"/>
        <end position="52"/>
    </location>
</feature>
<feature type="transmembrane region" description="Helical" evidence="9">
    <location>
        <begin position="329"/>
        <end position="347"/>
    </location>
</feature>
<keyword evidence="2" id="KW-1003">Cell membrane</keyword>
<evidence type="ECO:0000256" key="4">
    <source>
        <dbReference type="ARBA" id="ARBA00022597"/>
    </source>
</evidence>
<feature type="transmembrane region" description="Helical" evidence="9">
    <location>
        <begin position="98"/>
        <end position="116"/>
    </location>
</feature>
<keyword evidence="11" id="KW-1185">Reference proteome</keyword>
<feature type="transmembrane region" description="Helical" evidence="9">
    <location>
        <begin position="297"/>
        <end position="317"/>
    </location>
</feature>
<gene>
    <name evidence="10" type="primary">rhaT</name>
    <name evidence="10" type="ORF">JAO74_01925</name>
</gene>
<evidence type="ECO:0000256" key="5">
    <source>
        <dbReference type="ARBA" id="ARBA00022692"/>
    </source>
</evidence>
<keyword evidence="1" id="KW-0813">Transport</keyword>
<evidence type="ECO:0000256" key="2">
    <source>
        <dbReference type="ARBA" id="ARBA00022475"/>
    </source>
</evidence>
<keyword evidence="5 9" id="KW-0812">Transmembrane</keyword>
<evidence type="ECO:0000256" key="6">
    <source>
        <dbReference type="ARBA" id="ARBA00022847"/>
    </source>
</evidence>
<protein>
    <submittedName>
        <fullName evidence="10">L-rhamnose/proton symporter RhaT</fullName>
    </submittedName>
</protein>
<dbReference type="InterPro" id="IPR004673">
    <property type="entry name" value="L-rhamnose-proton_sym_RhaT"/>
</dbReference>
<feature type="transmembrane region" description="Helical" evidence="9">
    <location>
        <begin position="219"/>
        <end position="242"/>
    </location>
</feature>
<feature type="transmembrane region" description="Helical" evidence="9">
    <location>
        <begin position="72"/>
        <end position="91"/>
    </location>
</feature>
<keyword evidence="3" id="KW-0997">Cell inner membrane</keyword>
<evidence type="ECO:0000313" key="10">
    <source>
        <dbReference type="EMBL" id="MBJ6120543.1"/>
    </source>
</evidence>
<evidence type="ECO:0000256" key="9">
    <source>
        <dbReference type="SAM" id="Phobius"/>
    </source>
</evidence>
<keyword evidence="4" id="KW-0762">Sugar transport</keyword>
<keyword evidence="7 9" id="KW-1133">Transmembrane helix</keyword>
<feature type="transmembrane region" description="Helical" evidence="9">
    <location>
        <begin position="176"/>
        <end position="199"/>
    </location>
</feature>
<proteinExistence type="predicted"/>
<evidence type="ECO:0000256" key="7">
    <source>
        <dbReference type="ARBA" id="ARBA00022989"/>
    </source>
</evidence>
<comment type="caution">
    <text evidence="10">The sequence shown here is derived from an EMBL/GenBank/DDBJ whole genome shotgun (WGS) entry which is preliminary data.</text>
</comment>
<evidence type="ECO:0000256" key="3">
    <source>
        <dbReference type="ARBA" id="ARBA00022519"/>
    </source>
</evidence>
<feature type="transmembrane region" description="Helical" evidence="9">
    <location>
        <begin position="6"/>
        <end position="23"/>
    </location>
</feature>
<name>A0ABS0XLE6_9SPHN</name>
<dbReference type="Pfam" id="PF06379">
    <property type="entry name" value="RhaT"/>
    <property type="match status" value="2"/>
</dbReference>
<organism evidence="10 11">
    <name type="scientific">Sphingomonas mollis</name>
    <dbReference type="NCBI Taxonomy" id="2795726"/>
    <lineage>
        <taxon>Bacteria</taxon>
        <taxon>Pseudomonadati</taxon>
        <taxon>Pseudomonadota</taxon>
        <taxon>Alphaproteobacteria</taxon>
        <taxon>Sphingomonadales</taxon>
        <taxon>Sphingomonadaceae</taxon>
        <taxon>Sphingomonas</taxon>
    </lineage>
</organism>
<dbReference type="EMBL" id="JAELXS010000001">
    <property type="protein sequence ID" value="MBJ6120543.1"/>
    <property type="molecule type" value="Genomic_DNA"/>
</dbReference>
<evidence type="ECO:0000256" key="1">
    <source>
        <dbReference type="ARBA" id="ARBA00022448"/>
    </source>
</evidence>
<sequence>MGNPLIGVAFHWLGGLASASFYVPYRGVKRWSWEVYWLTGGIFSWLLAPWFFASIQTNDLLGVLAATPSPNIWWPVFFGVLWGFGGLGYGLTMRYLGLSLGMAVVLGLCTVFGTLVPPLFLGDFHEKLLATASGNIILAGILLTLVGIIVVAMAGARKDAALSEEEKAAAVAEFDFKKGIVVAIFAGIMSACFAFGLAAGEPIKALSAAAGTGPLWTGLPVLCLVMFGGLITNALWCGYLVVKNRSAGQWVGRGLGRGVASDPAAQTVSPDHGATFEPAATAAGSTAPARAPMLRNYLLCAVAGIAWYFQFFFYTMGESQMGRYGFSSWTLHMASIIIFGTLWGFAFREWKDAAPRVRGMVWSGVAILVLATIVIGYGNYRGA</sequence>
<feature type="transmembrane region" description="Helical" evidence="9">
    <location>
        <begin position="359"/>
        <end position="380"/>
    </location>
</feature>
<reference evidence="11" key="1">
    <citation type="submission" date="2020-12" db="EMBL/GenBank/DDBJ databases">
        <title>Hymenobacter sp.</title>
        <authorList>
            <person name="Kim M.K."/>
        </authorList>
    </citation>
    <scope>NUCLEOTIDE SEQUENCE [LARGE SCALE GENOMIC DNA]</scope>
    <source>
        <strain evidence="11">BT553</strain>
    </source>
</reference>
<evidence type="ECO:0000256" key="8">
    <source>
        <dbReference type="ARBA" id="ARBA00023136"/>
    </source>
</evidence>
<evidence type="ECO:0000313" key="11">
    <source>
        <dbReference type="Proteomes" id="UP000640426"/>
    </source>
</evidence>
<accession>A0ABS0XLE6</accession>
<keyword evidence="8 9" id="KW-0472">Membrane</keyword>
<dbReference type="Proteomes" id="UP000640426">
    <property type="component" value="Unassembled WGS sequence"/>
</dbReference>
<keyword evidence="6" id="KW-0769">Symport</keyword>
<feature type="transmembrane region" description="Helical" evidence="9">
    <location>
        <begin position="136"/>
        <end position="156"/>
    </location>
</feature>
<dbReference type="NCBIfam" id="NF010024">
    <property type="entry name" value="PRK13499.1-4"/>
    <property type="match status" value="1"/>
</dbReference>
<dbReference type="RefSeq" id="WP_199034483.1">
    <property type="nucleotide sequence ID" value="NZ_JAELXS010000001.1"/>
</dbReference>